<dbReference type="InterPro" id="IPR049587">
    <property type="entry name" value="TNK-like_SAM"/>
</dbReference>
<evidence type="ECO:0000313" key="14">
    <source>
        <dbReference type="EMBL" id="TNN67900.1"/>
    </source>
</evidence>
<keyword evidence="3 11" id="KW-0728">SH3 domain</keyword>
<accession>A0A4Z2HQI8</accession>
<feature type="domain" description="SH3" evidence="13">
    <location>
        <begin position="216"/>
        <end position="276"/>
    </location>
</feature>
<dbReference type="CDD" id="cd09539">
    <property type="entry name" value="SAM_TNK-like"/>
    <property type="match status" value="1"/>
</dbReference>
<keyword evidence="6" id="KW-0449">Lipoprotein</keyword>
<evidence type="ECO:0000256" key="4">
    <source>
        <dbReference type="ARBA" id="ARBA00022490"/>
    </source>
</evidence>
<feature type="region of interest" description="Disordered" evidence="12">
    <location>
        <begin position="390"/>
        <end position="412"/>
    </location>
</feature>
<feature type="compositionally biased region" description="Basic and acidic residues" evidence="12">
    <location>
        <begin position="481"/>
        <end position="502"/>
    </location>
</feature>
<dbReference type="InterPro" id="IPR001452">
    <property type="entry name" value="SH3_domain"/>
</dbReference>
<dbReference type="GO" id="GO:0005737">
    <property type="term" value="C:cytoplasm"/>
    <property type="evidence" value="ECO:0007669"/>
    <property type="project" value="UniProtKB-SubCell"/>
</dbReference>
<organism evidence="14 15">
    <name type="scientific">Liparis tanakae</name>
    <name type="common">Tanaka's snailfish</name>
    <dbReference type="NCBI Taxonomy" id="230148"/>
    <lineage>
        <taxon>Eukaryota</taxon>
        <taxon>Metazoa</taxon>
        <taxon>Chordata</taxon>
        <taxon>Craniata</taxon>
        <taxon>Vertebrata</taxon>
        <taxon>Euteleostomi</taxon>
        <taxon>Actinopterygii</taxon>
        <taxon>Neopterygii</taxon>
        <taxon>Teleostei</taxon>
        <taxon>Neoteleostei</taxon>
        <taxon>Acanthomorphata</taxon>
        <taxon>Eupercaria</taxon>
        <taxon>Perciformes</taxon>
        <taxon>Cottioidei</taxon>
        <taxon>Cottales</taxon>
        <taxon>Liparidae</taxon>
        <taxon>Liparis</taxon>
    </lineage>
</organism>
<protein>
    <recommendedName>
        <fullName evidence="2">non-specific protein-tyrosine kinase</fullName>
        <ecNumber evidence="2">2.7.10.2</ecNumber>
    </recommendedName>
</protein>
<dbReference type="AlphaFoldDB" id="A0A4Z2HQI8"/>
<evidence type="ECO:0000256" key="5">
    <source>
        <dbReference type="ARBA" id="ARBA00022679"/>
    </source>
</evidence>
<comment type="caution">
    <text evidence="14">The sequence shown here is derived from an EMBL/GenBank/DDBJ whole genome shotgun (WGS) entry which is preliminary data.</text>
</comment>
<dbReference type="Pfam" id="PF07714">
    <property type="entry name" value="PK_Tyr_Ser-Thr"/>
    <property type="match status" value="1"/>
</dbReference>
<feature type="compositionally biased region" description="Gly residues" evidence="12">
    <location>
        <begin position="114"/>
        <end position="126"/>
    </location>
</feature>
<gene>
    <name evidence="14" type="primary">TNK2_1</name>
    <name evidence="14" type="ORF">EYF80_021869</name>
</gene>
<evidence type="ECO:0000256" key="8">
    <source>
        <dbReference type="ARBA" id="ARBA00022777"/>
    </source>
</evidence>
<evidence type="ECO:0000256" key="7">
    <source>
        <dbReference type="ARBA" id="ARBA00022741"/>
    </source>
</evidence>
<dbReference type="CDD" id="cd14328">
    <property type="entry name" value="UBA_TNK1"/>
    <property type="match status" value="1"/>
</dbReference>
<evidence type="ECO:0000256" key="10">
    <source>
        <dbReference type="ARBA" id="ARBA00023137"/>
    </source>
</evidence>
<evidence type="ECO:0000256" key="1">
    <source>
        <dbReference type="ARBA" id="ARBA00004496"/>
    </source>
</evidence>
<dbReference type="Gene3D" id="1.10.510.10">
    <property type="entry name" value="Transferase(Phosphotransferase) domain 1"/>
    <property type="match status" value="1"/>
</dbReference>
<feature type="region of interest" description="Disordered" evidence="12">
    <location>
        <begin position="98"/>
        <end position="127"/>
    </location>
</feature>
<dbReference type="SUPFAM" id="SSF56112">
    <property type="entry name" value="Protein kinase-like (PK-like)"/>
    <property type="match status" value="1"/>
</dbReference>
<evidence type="ECO:0000256" key="6">
    <source>
        <dbReference type="ARBA" id="ARBA00022707"/>
    </source>
</evidence>
<dbReference type="InterPro" id="IPR055175">
    <property type="entry name" value="ACK/TNK-like_SAM"/>
</dbReference>
<keyword evidence="4" id="KW-0963">Cytoplasm</keyword>
<dbReference type="SUPFAM" id="SSF50044">
    <property type="entry name" value="SH3-domain"/>
    <property type="match status" value="1"/>
</dbReference>
<keyword evidence="15" id="KW-1185">Reference proteome</keyword>
<dbReference type="PANTHER" id="PTHR24418">
    <property type="entry name" value="TYROSINE-PROTEIN KINASE"/>
    <property type="match status" value="1"/>
</dbReference>
<comment type="subcellular location">
    <subcellularLocation>
        <location evidence="1">Cytoplasm</location>
    </subcellularLocation>
</comment>
<dbReference type="InterPro" id="IPR036028">
    <property type="entry name" value="SH3-like_dom_sf"/>
</dbReference>
<dbReference type="Pfam" id="PF22931">
    <property type="entry name" value="SAM_TNK"/>
    <property type="match status" value="1"/>
</dbReference>
<evidence type="ECO:0000256" key="3">
    <source>
        <dbReference type="ARBA" id="ARBA00022443"/>
    </source>
</evidence>
<evidence type="ECO:0000256" key="11">
    <source>
        <dbReference type="PROSITE-ProRule" id="PRU00192"/>
    </source>
</evidence>
<feature type="region of interest" description="Disordered" evidence="12">
    <location>
        <begin position="472"/>
        <end position="505"/>
    </location>
</feature>
<dbReference type="GO" id="GO:0004715">
    <property type="term" value="F:non-membrane spanning protein tyrosine kinase activity"/>
    <property type="evidence" value="ECO:0007669"/>
    <property type="project" value="UniProtKB-EC"/>
</dbReference>
<keyword evidence="7" id="KW-0547">Nucleotide-binding</keyword>
<evidence type="ECO:0000256" key="2">
    <source>
        <dbReference type="ARBA" id="ARBA00011903"/>
    </source>
</evidence>
<dbReference type="Proteomes" id="UP000314294">
    <property type="component" value="Unassembled WGS sequence"/>
</dbReference>
<keyword evidence="8 14" id="KW-0418">Kinase</keyword>
<dbReference type="InterPro" id="IPR050198">
    <property type="entry name" value="Non-receptor_tyrosine_kinases"/>
</dbReference>
<evidence type="ECO:0000313" key="15">
    <source>
        <dbReference type="Proteomes" id="UP000314294"/>
    </source>
</evidence>
<dbReference type="PROSITE" id="PS50002">
    <property type="entry name" value="SH3"/>
    <property type="match status" value="1"/>
</dbReference>
<dbReference type="InterPro" id="IPR001245">
    <property type="entry name" value="Ser-Thr/Tyr_kinase_cat_dom"/>
</dbReference>
<dbReference type="InterPro" id="IPR015116">
    <property type="entry name" value="Cdc42-bd-like"/>
</dbReference>
<dbReference type="GO" id="GO:0005524">
    <property type="term" value="F:ATP binding"/>
    <property type="evidence" value="ECO:0007669"/>
    <property type="project" value="UniProtKB-KW"/>
</dbReference>
<proteinExistence type="predicted"/>
<feature type="region of interest" description="Disordered" evidence="12">
    <location>
        <begin position="302"/>
        <end position="343"/>
    </location>
</feature>
<dbReference type="OrthoDB" id="635774at2759"/>
<keyword evidence="9" id="KW-0067">ATP-binding</keyword>
<evidence type="ECO:0000259" key="13">
    <source>
        <dbReference type="PROSITE" id="PS50002"/>
    </source>
</evidence>
<name>A0A4Z2HQI8_9TELE</name>
<dbReference type="Gene3D" id="2.30.30.40">
    <property type="entry name" value="SH3 Domains"/>
    <property type="match status" value="1"/>
</dbReference>
<evidence type="ECO:0000256" key="12">
    <source>
        <dbReference type="SAM" id="MobiDB-lite"/>
    </source>
</evidence>
<reference evidence="14 15" key="1">
    <citation type="submission" date="2019-03" db="EMBL/GenBank/DDBJ databases">
        <title>First draft genome of Liparis tanakae, snailfish: a comprehensive survey of snailfish specific genes.</title>
        <authorList>
            <person name="Kim W."/>
            <person name="Song I."/>
            <person name="Jeong J.-H."/>
            <person name="Kim D."/>
            <person name="Kim S."/>
            <person name="Ryu S."/>
            <person name="Song J.Y."/>
            <person name="Lee S.K."/>
        </authorList>
    </citation>
    <scope>NUCLEOTIDE SEQUENCE [LARGE SCALE GENOMIC DNA]</scope>
    <source>
        <tissue evidence="14">Muscle</tissue>
    </source>
</reference>
<sequence>MADNVALLVVLRRCSVIARQVGQVMLMDKDTQWLYHLLAEVQLEKFYLRVRDGLNITRPEHFSYVKESDLEQIGISKPAQRRLWDALKRYKTNARARPWTPKAAGGRDRDGGELWSGGGPAQGQEGGSRALPCLIQDSELVLGEKLGSGSFGVVKRGEWHTPTGKVILWRVEREGERLEKPPDCPKELYAVMRKCWACNPVDRPSFVQLSAILAETRPMEVKATRDFAEPRKLALVANDLVTVIEHGLELSEWKGQNQKTLAVGWFPAILTAPSSHPSVAPPANSGPNPTFSIAYISTPLNGSLQHTGHGDAKPERRWGAPDNLDDNGSGKTGLAREREGSNLQQMAGMSKSLESVVNGQRPRAHTVGALRVDHQGRLLVPVMPARSVVTSDPRRFSEASIMPPPRPPPPNLKRLNLKAQRRPTPHPVQGTSWTPPPILSLPAQTPAQPPARYPPHQGLGGSNLAKMAQLARSTPQLDEGTDVRERERERERERFREREKAHVQNTRESLTAQIMEAVHGVTIDEAHAALQRNDWNPVRAQQQLKLEQLYSLSLCSREDCLKILSKYQWNLQLASSYLIRWSREERPAAGTERRV</sequence>
<dbReference type="EC" id="2.7.10.2" evidence="2"/>
<dbReference type="Gene3D" id="4.10.680.10">
    <property type="entry name" value="Cdc42-like binding domain"/>
    <property type="match status" value="1"/>
</dbReference>
<dbReference type="InterPro" id="IPR011009">
    <property type="entry name" value="Kinase-like_dom_sf"/>
</dbReference>
<dbReference type="InterPro" id="IPR037085">
    <property type="entry name" value="Cdc42-bd-like_dom_sf"/>
</dbReference>
<feature type="compositionally biased region" description="Basic and acidic residues" evidence="12">
    <location>
        <begin position="308"/>
        <end position="319"/>
    </location>
</feature>
<keyword evidence="5" id="KW-0808">Transferase</keyword>
<keyword evidence="6" id="KW-0519">Myristate</keyword>
<keyword evidence="10" id="KW-0829">Tyrosine-protein kinase</keyword>
<feature type="compositionally biased region" description="Pro residues" evidence="12">
    <location>
        <begin position="402"/>
        <end position="411"/>
    </location>
</feature>
<dbReference type="EMBL" id="SRLO01000197">
    <property type="protein sequence ID" value="TNN67900.1"/>
    <property type="molecule type" value="Genomic_DNA"/>
</dbReference>
<dbReference type="Pfam" id="PF09027">
    <property type="entry name" value="GTPase_binding"/>
    <property type="match status" value="1"/>
</dbReference>
<evidence type="ECO:0000256" key="9">
    <source>
        <dbReference type="ARBA" id="ARBA00022840"/>
    </source>
</evidence>